<feature type="transmembrane region" description="Helical" evidence="1">
    <location>
        <begin position="63"/>
        <end position="81"/>
    </location>
</feature>
<dbReference type="GO" id="GO:0006629">
    <property type="term" value="P:lipid metabolic process"/>
    <property type="evidence" value="ECO:0007669"/>
    <property type="project" value="InterPro"/>
</dbReference>
<protein>
    <submittedName>
        <fullName evidence="3">Stearoyl-CoA 9-desaturase</fullName>
    </submittedName>
</protein>
<name>A0A5B0GUJ6_9BURK</name>
<dbReference type="EMBL" id="VTUZ01000019">
    <property type="protein sequence ID" value="KAA1006600.1"/>
    <property type="molecule type" value="Genomic_DNA"/>
</dbReference>
<keyword evidence="1" id="KW-0472">Membrane</keyword>
<evidence type="ECO:0000313" key="3">
    <source>
        <dbReference type="EMBL" id="KAA1006600.1"/>
    </source>
</evidence>
<proteinExistence type="predicted"/>
<sequence length="417" mass="47517">MRLQYGRVEPIHLISLTKVTSMFENGARESMHALPRVIQPILTWITGKPLEATEPRLVLSNSLDVFITLVSSIGFFAALIWLASQNILAVLPLIVLSWFVLVGLLRKMQVTHLHHAIHNRLFGSPRLNKLYARVLPSLIFVQNSVEYRKEHLEHHNAHIFTTERDADAAFLAKLGFIPGRERGELWMNLWMTIASPVFHIVFARARLKSVFLRNTRGETVLAIGVALAHVALIVIAGWKAYAVAVFVPMFILYHVSALLQFLTEHAWNVAGGAVDDWNDYRNRCWGRFCGEKYPSCESNSNSHLVHFFRVCRWTTRMLFLHLPVRVACLVADLPAHDWHHLAHFGGQNSRDWTRSLYLRQLVISDGDKPGFARRELWSMRNMIEHQFLWLQSITCTYSASTAGGLSQQEKAALVSGE</sequence>
<dbReference type="Proteomes" id="UP000325273">
    <property type="component" value="Unassembled WGS sequence"/>
</dbReference>
<keyword evidence="1" id="KW-0812">Transmembrane</keyword>
<keyword evidence="1" id="KW-1133">Transmembrane helix</keyword>
<evidence type="ECO:0000259" key="2">
    <source>
        <dbReference type="Pfam" id="PF00487"/>
    </source>
</evidence>
<keyword evidence="4" id="KW-1185">Reference proteome</keyword>
<feature type="domain" description="Fatty acid desaturase" evidence="2">
    <location>
        <begin position="94"/>
        <end position="283"/>
    </location>
</feature>
<feature type="transmembrane region" description="Helical" evidence="1">
    <location>
        <begin position="219"/>
        <end position="238"/>
    </location>
</feature>
<reference evidence="3 4" key="1">
    <citation type="submission" date="2019-08" db="EMBL/GenBank/DDBJ databases">
        <title>Paraburkholderia sp. DCY113.</title>
        <authorList>
            <person name="Kang J."/>
        </authorList>
    </citation>
    <scope>NUCLEOTIDE SEQUENCE [LARGE SCALE GENOMIC DNA]</scope>
    <source>
        <strain evidence="3 4">DCY113</strain>
    </source>
</reference>
<dbReference type="AlphaFoldDB" id="A0A5B0GUJ6"/>
<evidence type="ECO:0000256" key="1">
    <source>
        <dbReference type="SAM" id="Phobius"/>
    </source>
</evidence>
<organism evidence="3 4">
    <name type="scientific">Paraburkholderia panacisoli</name>
    <dbReference type="NCBI Taxonomy" id="2603818"/>
    <lineage>
        <taxon>Bacteria</taxon>
        <taxon>Pseudomonadati</taxon>
        <taxon>Pseudomonadota</taxon>
        <taxon>Betaproteobacteria</taxon>
        <taxon>Burkholderiales</taxon>
        <taxon>Burkholderiaceae</taxon>
        <taxon>Paraburkholderia</taxon>
    </lineage>
</organism>
<dbReference type="Pfam" id="PF00487">
    <property type="entry name" value="FA_desaturase"/>
    <property type="match status" value="1"/>
</dbReference>
<evidence type="ECO:0000313" key="4">
    <source>
        <dbReference type="Proteomes" id="UP000325273"/>
    </source>
</evidence>
<accession>A0A5B0GUJ6</accession>
<gene>
    <name evidence="3" type="ORF">FVF58_26535</name>
</gene>
<feature type="transmembrane region" description="Helical" evidence="1">
    <location>
        <begin position="87"/>
        <end position="106"/>
    </location>
</feature>
<dbReference type="InterPro" id="IPR005804">
    <property type="entry name" value="FA_desaturase_dom"/>
</dbReference>
<comment type="caution">
    <text evidence="3">The sequence shown here is derived from an EMBL/GenBank/DDBJ whole genome shotgun (WGS) entry which is preliminary data.</text>
</comment>